<evidence type="ECO:0000256" key="1">
    <source>
        <dbReference type="SAM" id="MobiDB-lite"/>
    </source>
</evidence>
<dbReference type="GeneID" id="34567347"/>
<evidence type="ECO:0000313" key="2">
    <source>
        <dbReference type="EMBL" id="OHE90475.1"/>
    </source>
</evidence>
<protein>
    <submittedName>
        <fullName evidence="2">Uncharacterized protein</fullName>
    </submittedName>
</protein>
<name>A0A1G4AN17_9PEZI</name>
<dbReference type="EMBL" id="MJBS01000255">
    <property type="protein sequence ID" value="OHE90475.1"/>
    <property type="molecule type" value="Genomic_DNA"/>
</dbReference>
<reference evidence="2 3" key="1">
    <citation type="submission" date="2016-09" db="EMBL/GenBank/DDBJ databases">
        <authorList>
            <person name="Capua I."/>
            <person name="De Benedictis P."/>
            <person name="Joannis T."/>
            <person name="Lombin L.H."/>
            <person name="Cattoli G."/>
        </authorList>
    </citation>
    <scope>NUCLEOTIDE SEQUENCE [LARGE SCALE GENOMIC DNA]</scope>
    <source>
        <strain evidence="2 3">IMI 309357</strain>
    </source>
</reference>
<proteinExistence type="predicted"/>
<organism evidence="2 3">
    <name type="scientific">Colletotrichum orchidophilum</name>
    <dbReference type="NCBI Taxonomy" id="1209926"/>
    <lineage>
        <taxon>Eukaryota</taxon>
        <taxon>Fungi</taxon>
        <taxon>Dikarya</taxon>
        <taxon>Ascomycota</taxon>
        <taxon>Pezizomycotina</taxon>
        <taxon>Sordariomycetes</taxon>
        <taxon>Hypocreomycetidae</taxon>
        <taxon>Glomerellales</taxon>
        <taxon>Glomerellaceae</taxon>
        <taxon>Colletotrichum</taxon>
    </lineage>
</organism>
<dbReference type="Proteomes" id="UP000176998">
    <property type="component" value="Unassembled WGS sequence"/>
</dbReference>
<keyword evidence="3" id="KW-1185">Reference proteome</keyword>
<dbReference type="OrthoDB" id="4821738at2759"/>
<evidence type="ECO:0000313" key="3">
    <source>
        <dbReference type="Proteomes" id="UP000176998"/>
    </source>
</evidence>
<sequence length="278" mass="30870">MTAIGKMVAVGLLNADCQVLHYQNWTAQTQTSIHTLEWLIDTVPGVLNTLHDGALSLDLSHFNLGGSLTTDDWEDQWLSIIFPIAGTPVLRLLLSISEPICVELTPRLPFTPPFLTLNVFVDAQRFPVADNPFIGLDDITRNSLAITGWFANYVYAMLPKCKPHMKKKCEDYPADTKPFRKHGKIAYVTGYFHGFCNKSIVFSESCTYNPLEFVPLIEILKIDWTAGEPRQHPGTRDLLGTPSKSETPDRGRGKFIFDTLAQMTANAKGPTTPSKSSG</sequence>
<dbReference type="RefSeq" id="XP_022467652.1">
    <property type="nucleotide sequence ID" value="XM_022625837.1"/>
</dbReference>
<feature type="region of interest" description="Disordered" evidence="1">
    <location>
        <begin position="231"/>
        <end position="252"/>
    </location>
</feature>
<comment type="caution">
    <text evidence="2">The sequence shown here is derived from an EMBL/GenBank/DDBJ whole genome shotgun (WGS) entry which is preliminary data.</text>
</comment>
<dbReference type="AlphaFoldDB" id="A0A1G4AN17"/>
<gene>
    <name evidence="2" type="ORF">CORC01_14226</name>
</gene>
<accession>A0A1G4AN17</accession>